<gene>
    <name evidence="3" type="ORF">OIDMADRAFT_34020</name>
</gene>
<dbReference type="HOGENOM" id="CLU_1468607_0_0_1"/>
<accession>A0A0C3GGH3</accession>
<dbReference type="Gene3D" id="3.50.4.10">
    <property type="entry name" value="Hepatocyte Growth Factor"/>
    <property type="match status" value="1"/>
</dbReference>
<organism evidence="3 4">
    <name type="scientific">Oidiodendron maius (strain Zn)</name>
    <dbReference type="NCBI Taxonomy" id="913774"/>
    <lineage>
        <taxon>Eukaryota</taxon>
        <taxon>Fungi</taxon>
        <taxon>Dikarya</taxon>
        <taxon>Ascomycota</taxon>
        <taxon>Pezizomycotina</taxon>
        <taxon>Leotiomycetes</taxon>
        <taxon>Leotiomycetes incertae sedis</taxon>
        <taxon>Myxotrichaceae</taxon>
        <taxon>Oidiodendron</taxon>
    </lineage>
</organism>
<proteinExistence type="predicted"/>
<keyword evidence="4" id="KW-1185">Reference proteome</keyword>
<evidence type="ECO:0000313" key="4">
    <source>
        <dbReference type="Proteomes" id="UP000054321"/>
    </source>
</evidence>
<name>A0A0C3GGH3_OIDMZ</name>
<evidence type="ECO:0000256" key="2">
    <source>
        <dbReference type="SAM" id="Phobius"/>
    </source>
</evidence>
<dbReference type="EMBL" id="KN832887">
    <property type="protein sequence ID" value="KIM95245.1"/>
    <property type="molecule type" value="Genomic_DNA"/>
</dbReference>
<keyword evidence="2" id="KW-0472">Membrane</keyword>
<keyword evidence="2" id="KW-0812">Transmembrane</keyword>
<feature type="transmembrane region" description="Helical" evidence="2">
    <location>
        <begin position="68"/>
        <end position="89"/>
    </location>
</feature>
<protein>
    <recommendedName>
        <fullName evidence="5">Apple domain-containing protein</fullName>
    </recommendedName>
</protein>
<feature type="region of interest" description="Disordered" evidence="1">
    <location>
        <begin position="1"/>
        <end position="20"/>
    </location>
</feature>
<evidence type="ECO:0000256" key="1">
    <source>
        <dbReference type="SAM" id="MobiDB-lite"/>
    </source>
</evidence>
<dbReference type="InParanoid" id="A0A0C3GGH3"/>
<evidence type="ECO:0000313" key="3">
    <source>
        <dbReference type="EMBL" id="KIM95245.1"/>
    </source>
</evidence>
<reference evidence="4" key="2">
    <citation type="submission" date="2015-01" db="EMBL/GenBank/DDBJ databases">
        <title>Evolutionary Origins and Diversification of the Mycorrhizal Mutualists.</title>
        <authorList>
            <consortium name="DOE Joint Genome Institute"/>
            <consortium name="Mycorrhizal Genomics Consortium"/>
            <person name="Kohler A."/>
            <person name="Kuo A."/>
            <person name="Nagy L.G."/>
            <person name="Floudas D."/>
            <person name="Copeland A."/>
            <person name="Barry K.W."/>
            <person name="Cichocki N."/>
            <person name="Veneault-Fourrey C."/>
            <person name="LaButti K."/>
            <person name="Lindquist E.A."/>
            <person name="Lipzen A."/>
            <person name="Lundell T."/>
            <person name="Morin E."/>
            <person name="Murat C."/>
            <person name="Riley R."/>
            <person name="Ohm R."/>
            <person name="Sun H."/>
            <person name="Tunlid A."/>
            <person name="Henrissat B."/>
            <person name="Grigoriev I.V."/>
            <person name="Hibbett D.S."/>
            <person name="Martin F."/>
        </authorList>
    </citation>
    <scope>NUCLEOTIDE SEQUENCE [LARGE SCALE GENOMIC DNA]</scope>
    <source>
        <strain evidence="4">Zn</strain>
    </source>
</reference>
<reference evidence="3 4" key="1">
    <citation type="submission" date="2014-04" db="EMBL/GenBank/DDBJ databases">
        <authorList>
            <consortium name="DOE Joint Genome Institute"/>
            <person name="Kuo A."/>
            <person name="Martino E."/>
            <person name="Perotto S."/>
            <person name="Kohler A."/>
            <person name="Nagy L.G."/>
            <person name="Floudas D."/>
            <person name="Copeland A."/>
            <person name="Barry K.W."/>
            <person name="Cichocki N."/>
            <person name="Veneault-Fourrey C."/>
            <person name="LaButti K."/>
            <person name="Lindquist E.A."/>
            <person name="Lipzen A."/>
            <person name="Lundell T."/>
            <person name="Morin E."/>
            <person name="Murat C."/>
            <person name="Sun H."/>
            <person name="Tunlid A."/>
            <person name="Henrissat B."/>
            <person name="Grigoriev I.V."/>
            <person name="Hibbett D.S."/>
            <person name="Martin F."/>
            <person name="Nordberg H.P."/>
            <person name="Cantor M.N."/>
            <person name="Hua S.X."/>
        </authorList>
    </citation>
    <scope>NUCLEOTIDE SEQUENCE [LARGE SCALE GENOMIC DNA]</scope>
    <source>
        <strain evidence="3 4">Zn</strain>
    </source>
</reference>
<feature type="compositionally biased region" description="Basic and acidic residues" evidence="1">
    <location>
        <begin position="1"/>
        <end position="19"/>
    </location>
</feature>
<sequence>MAAPKYPDHEGLQLDDGDRSWQAPEPVSYLHVNEAFASEEEKFVNSGPPAYSSTAVTPLICGLKKRTFWIIFTAGVLIIVIGAAVGGGVGGSLAAKKLKSTDFTSLNFIGHDMEVVGAATIDACMDACANFIPSGGCKAIVFNSNLTLTEQFGGNCWFKNSTEDKQIVTELTDAAATLISITGG</sequence>
<dbReference type="Proteomes" id="UP000054321">
    <property type="component" value="Unassembled WGS sequence"/>
</dbReference>
<keyword evidence="2" id="KW-1133">Transmembrane helix</keyword>
<dbReference type="AlphaFoldDB" id="A0A0C3GGH3"/>
<evidence type="ECO:0008006" key="5">
    <source>
        <dbReference type="Google" id="ProtNLM"/>
    </source>
</evidence>